<evidence type="ECO:0000313" key="3">
    <source>
        <dbReference type="Proteomes" id="UP000253868"/>
    </source>
</evidence>
<feature type="transmembrane region" description="Helical" evidence="1">
    <location>
        <begin position="83"/>
        <end position="104"/>
    </location>
</feature>
<proteinExistence type="predicted"/>
<sequence length="198" mass="21728">MALICRDSRSLGFRIMDTRGGESSQQDTGRGAAVEFVYQPMVADFEEAVRGRARRTSAGRLQVLAGPLVVVAAMLVFSVLQDFALPVLIISLVLSLAAASWGAVRGLRTMARRMFSVMEPYGQCRLVTDDRGMVSTGERGSFTVDWTVFREYLETPGLFVVLGGDRASGMAVLPKRGAQNPADVDRLREILDRNLKRL</sequence>
<keyword evidence="1" id="KW-0472">Membrane</keyword>
<gene>
    <name evidence="2" type="ORF">DVK44_16240</name>
</gene>
<dbReference type="OrthoDB" id="4327547at2"/>
<organism evidence="2 3">
    <name type="scientific">Streptomyces paludis</name>
    <dbReference type="NCBI Taxonomy" id="2282738"/>
    <lineage>
        <taxon>Bacteria</taxon>
        <taxon>Bacillati</taxon>
        <taxon>Actinomycetota</taxon>
        <taxon>Actinomycetes</taxon>
        <taxon>Kitasatosporales</taxon>
        <taxon>Streptomycetaceae</taxon>
        <taxon>Streptomyces</taxon>
    </lineage>
</organism>
<dbReference type="Proteomes" id="UP000253868">
    <property type="component" value="Chromosome"/>
</dbReference>
<dbReference type="AlphaFoldDB" id="A0A345HQL4"/>
<evidence type="ECO:0000313" key="2">
    <source>
        <dbReference type="EMBL" id="AXG78988.1"/>
    </source>
</evidence>
<keyword evidence="1" id="KW-0812">Transmembrane</keyword>
<name>A0A345HQL4_9ACTN</name>
<reference evidence="3" key="1">
    <citation type="submission" date="2018-07" db="EMBL/GenBank/DDBJ databases">
        <authorList>
            <person name="Zhao J."/>
        </authorList>
    </citation>
    <scope>NUCLEOTIDE SEQUENCE [LARGE SCALE GENOMIC DNA]</scope>
    <source>
        <strain evidence="3">GSSD-12</strain>
    </source>
</reference>
<feature type="transmembrane region" description="Helical" evidence="1">
    <location>
        <begin position="58"/>
        <end position="77"/>
    </location>
</feature>
<dbReference type="EMBL" id="CP031194">
    <property type="protein sequence ID" value="AXG78988.1"/>
    <property type="molecule type" value="Genomic_DNA"/>
</dbReference>
<accession>A0A345HQL4</accession>
<keyword evidence="1" id="KW-1133">Transmembrane helix</keyword>
<evidence type="ECO:0000256" key="1">
    <source>
        <dbReference type="SAM" id="Phobius"/>
    </source>
</evidence>
<protein>
    <submittedName>
        <fullName evidence="2">YcxB family protein</fullName>
    </submittedName>
</protein>
<dbReference type="KEGG" id="spad:DVK44_16240"/>
<keyword evidence="3" id="KW-1185">Reference proteome</keyword>